<protein>
    <submittedName>
        <fullName evidence="2">Uncharacterized protein</fullName>
    </submittedName>
</protein>
<dbReference type="GeneID" id="28828237"/>
<dbReference type="Proteomes" id="UP000070700">
    <property type="component" value="Unassembled WGS sequence"/>
</dbReference>
<organism evidence="2 3">
    <name type="scientific">Mollisia scopiformis</name>
    <name type="common">Conifer needle endophyte fungus</name>
    <name type="synonym">Phialocephala scopiformis</name>
    <dbReference type="NCBI Taxonomy" id="149040"/>
    <lineage>
        <taxon>Eukaryota</taxon>
        <taxon>Fungi</taxon>
        <taxon>Dikarya</taxon>
        <taxon>Ascomycota</taxon>
        <taxon>Pezizomycotina</taxon>
        <taxon>Leotiomycetes</taxon>
        <taxon>Helotiales</taxon>
        <taxon>Mollisiaceae</taxon>
        <taxon>Mollisia</taxon>
    </lineage>
</organism>
<evidence type="ECO:0000256" key="1">
    <source>
        <dbReference type="SAM" id="SignalP"/>
    </source>
</evidence>
<dbReference type="OrthoDB" id="5104731at2759"/>
<keyword evidence="3" id="KW-1185">Reference proteome</keyword>
<keyword evidence="1" id="KW-0732">Signal</keyword>
<proteinExistence type="predicted"/>
<reference evidence="2 3" key="1">
    <citation type="submission" date="2015-10" db="EMBL/GenBank/DDBJ databases">
        <title>Full genome of DAOMC 229536 Phialocephala scopiformis, a fungal endophyte of spruce producing the potent anti-insectan compound rugulosin.</title>
        <authorList>
            <consortium name="DOE Joint Genome Institute"/>
            <person name="Walker A.K."/>
            <person name="Frasz S.L."/>
            <person name="Seifert K.A."/>
            <person name="Miller J.D."/>
            <person name="Mondo S.J."/>
            <person name="Labutti K."/>
            <person name="Lipzen A."/>
            <person name="Dockter R."/>
            <person name="Kennedy M."/>
            <person name="Grigoriev I.V."/>
            <person name="Spatafora J.W."/>
        </authorList>
    </citation>
    <scope>NUCLEOTIDE SEQUENCE [LARGE SCALE GENOMIC DNA]</scope>
    <source>
        <strain evidence="2 3">CBS 120377</strain>
    </source>
</reference>
<evidence type="ECO:0000313" key="3">
    <source>
        <dbReference type="Proteomes" id="UP000070700"/>
    </source>
</evidence>
<dbReference type="RefSeq" id="XP_018070326.1">
    <property type="nucleotide sequence ID" value="XM_018218511.1"/>
</dbReference>
<evidence type="ECO:0000313" key="2">
    <source>
        <dbReference type="EMBL" id="KUJ15971.1"/>
    </source>
</evidence>
<name>A0A194X724_MOLSC</name>
<gene>
    <name evidence="2" type="ORF">LY89DRAFT_719640</name>
</gene>
<feature type="signal peptide" evidence="1">
    <location>
        <begin position="1"/>
        <end position="17"/>
    </location>
</feature>
<dbReference type="KEGG" id="psco:LY89DRAFT_719640"/>
<dbReference type="InParanoid" id="A0A194X724"/>
<dbReference type="EMBL" id="KQ947417">
    <property type="protein sequence ID" value="KUJ15971.1"/>
    <property type="molecule type" value="Genomic_DNA"/>
</dbReference>
<accession>A0A194X724</accession>
<feature type="chain" id="PRO_5008267900" evidence="1">
    <location>
        <begin position="18"/>
        <end position="339"/>
    </location>
</feature>
<dbReference type="AlphaFoldDB" id="A0A194X724"/>
<sequence length="339" mass="38647">MSSAPTLFIWFPSVLLANSVPWPSFPLHQSSSFTFTISLTLLETVDIRMNPQLSNVELPQDARRQTIEQARTALRQHIGLEPGRTRTSTVAQVGFWLKLSHTPSLCRLDCDTPTIASKTYRISVRPGMPNMARFRGTTHVSFYHVHCFEKIADFSQTHYLDRLRPVTRQYPTSSSHSSIPPDAISAGRHVLDAGAQLLFEFWKSIICSAIQRNGHEQPGVGVINWPAFMDEVDWCNSRKHVDTLSYRHDSSAWNFFNEFLALPTPDPFGPGFCTSLSTSLQRWDLAKRVCRAERYDALMFQGISSGAFHTMRQRISDDEVKSTVRLLSYVWEDDTFRRS</sequence>